<dbReference type="AlphaFoldDB" id="A0A0G0UT76"/>
<name>A0A0G0UT76_9BACT</name>
<reference evidence="1 2" key="1">
    <citation type="journal article" date="2015" name="Nature">
        <title>rRNA introns, odd ribosomes, and small enigmatic genomes across a large radiation of phyla.</title>
        <authorList>
            <person name="Brown C.T."/>
            <person name="Hug L.A."/>
            <person name="Thomas B.C."/>
            <person name="Sharon I."/>
            <person name="Castelle C.J."/>
            <person name="Singh A."/>
            <person name="Wilkins M.J."/>
            <person name="Williams K.H."/>
            <person name="Banfield J.F."/>
        </authorList>
    </citation>
    <scope>NUCLEOTIDE SEQUENCE [LARGE SCALE GENOMIC DNA]</scope>
</reference>
<dbReference type="EMBL" id="LCAO01000006">
    <property type="protein sequence ID" value="KKR91964.1"/>
    <property type="molecule type" value="Genomic_DNA"/>
</dbReference>
<organism evidence="1 2">
    <name type="scientific">Candidatus Woesebacteria bacterium GW2011_GWA1_41_13b</name>
    <dbReference type="NCBI Taxonomy" id="1618555"/>
    <lineage>
        <taxon>Bacteria</taxon>
        <taxon>Candidatus Woeseibacteriota</taxon>
    </lineage>
</organism>
<dbReference type="SUPFAM" id="SSF52172">
    <property type="entry name" value="CheY-like"/>
    <property type="match status" value="1"/>
</dbReference>
<dbReference type="InterPro" id="IPR011006">
    <property type="entry name" value="CheY-like_superfamily"/>
</dbReference>
<accession>A0A0G0UT76</accession>
<comment type="caution">
    <text evidence="1">The sequence shown here is derived from an EMBL/GenBank/DDBJ whole genome shotgun (WGS) entry which is preliminary data.</text>
</comment>
<dbReference type="Gene3D" id="3.40.50.2300">
    <property type="match status" value="1"/>
</dbReference>
<evidence type="ECO:0000313" key="1">
    <source>
        <dbReference type="EMBL" id="KKR91964.1"/>
    </source>
</evidence>
<protein>
    <recommendedName>
        <fullName evidence="3">Response regulatory domain-containing protein</fullName>
    </recommendedName>
</protein>
<gene>
    <name evidence="1" type="ORF">UU42_C0006G0003</name>
</gene>
<evidence type="ECO:0000313" key="2">
    <source>
        <dbReference type="Proteomes" id="UP000034676"/>
    </source>
</evidence>
<sequence>MPYSEEGKVLVVEDDEAMLSLMGRKFREANLDSILVGTAAQAIQAIGEAQLRGLYLDGLNGGWEWVANAAIAAGIIPHKVVLVTSSPGAYIDKAAEMGVSLVSRYKEDWLEQILRTIE</sequence>
<evidence type="ECO:0008006" key="3">
    <source>
        <dbReference type="Google" id="ProtNLM"/>
    </source>
</evidence>
<proteinExistence type="predicted"/>
<dbReference type="Proteomes" id="UP000034676">
    <property type="component" value="Unassembled WGS sequence"/>
</dbReference>